<evidence type="ECO:0000313" key="6">
    <source>
        <dbReference type="Proteomes" id="UP000635477"/>
    </source>
</evidence>
<comment type="similarity">
    <text evidence="1">Belongs to the class-II pyridine nucleotide-disulfide oxidoreductase family.</text>
</comment>
<dbReference type="Proteomes" id="UP000635477">
    <property type="component" value="Unassembled WGS sequence"/>
</dbReference>
<dbReference type="InterPro" id="IPR050097">
    <property type="entry name" value="Ferredoxin-NADP_redctase_2"/>
</dbReference>
<evidence type="ECO:0000259" key="4">
    <source>
        <dbReference type="Pfam" id="PF07992"/>
    </source>
</evidence>
<dbReference type="GO" id="GO:0097237">
    <property type="term" value="P:cellular response to toxic substance"/>
    <property type="evidence" value="ECO:0007669"/>
    <property type="project" value="UniProtKB-ARBA"/>
</dbReference>
<reference evidence="5" key="2">
    <citation type="submission" date="2020-05" db="EMBL/GenBank/DDBJ databases">
        <authorList>
            <person name="Kim H.-S."/>
            <person name="Proctor R.H."/>
            <person name="Brown D.W."/>
        </authorList>
    </citation>
    <scope>NUCLEOTIDE SEQUENCE</scope>
    <source>
        <strain evidence="5">NRRL 22465</strain>
    </source>
</reference>
<dbReference type="InterPro" id="IPR023753">
    <property type="entry name" value="FAD/NAD-binding_dom"/>
</dbReference>
<name>A0A8H4XJR4_9HYPO</name>
<dbReference type="EMBL" id="JABEYC010000448">
    <property type="protein sequence ID" value="KAF4977282.1"/>
    <property type="molecule type" value="Genomic_DNA"/>
</dbReference>
<dbReference type="PRINTS" id="PR00469">
    <property type="entry name" value="PNDRDTASEII"/>
</dbReference>
<dbReference type="OrthoDB" id="10260355at2759"/>
<dbReference type="Pfam" id="PF07992">
    <property type="entry name" value="Pyr_redox_2"/>
    <property type="match status" value="1"/>
</dbReference>
<dbReference type="PRINTS" id="PR00368">
    <property type="entry name" value="FADPNR"/>
</dbReference>
<evidence type="ECO:0000256" key="2">
    <source>
        <dbReference type="ARBA" id="ARBA00022630"/>
    </source>
</evidence>
<keyword evidence="3" id="KW-0560">Oxidoreductase</keyword>
<gene>
    <name evidence="5" type="ORF">FZEAL_6170</name>
</gene>
<dbReference type="SUPFAM" id="SSF51905">
    <property type="entry name" value="FAD/NAD(P)-binding domain"/>
    <property type="match status" value="1"/>
</dbReference>
<dbReference type="GO" id="GO:0016491">
    <property type="term" value="F:oxidoreductase activity"/>
    <property type="evidence" value="ECO:0007669"/>
    <property type="project" value="UniProtKB-KW"/>
</dbReference>
<comment type="caution">
    <text evidence="5">The sequence shown here is derived from an EMBL/GenBank/DDBJ whole genome shotgun (WGS) entry which is preliminary data.</text>
</comment>
<protein>
    <recommendedName>
        <fullName evidence="4">FAD/NAD(P)-binding domain-containing protein</fullName>
    </recommendedName>
</protein>
<keyword evidence="6" id="KW-1185">Reference proteome</keyword>
<reference evidence="5" key="1">
    <citation type="journal article" date="2020" name="BMC Genomics">
        <title>Correction to: Identification and distribution of gene clusters required for synthesis of sphingolipid metabolism inhibitors in diverse species of the filamentous fungus Fusarium.</title>
        <authorList>
            <person name="Kim H.S."/>
            <person name="Lohmar J.M."/>
            <person name="Busman M."/>
            <person name="Brown D.W."/>
            <person name="Naumann T.A."/>
            <person name="Divon H.H."/>
            <person name="Lysoe E."/>
            <person name="Uhlig S."/>
            <person name="Proctor R.H."/>
        </authorList>
    </citation>
    <scope>NUCLEOTIDE SEQUENCE</scope>
    <source>
        <strain evidence="5">NRRL 22465</strain>
    </source>
</reference>
<evidence type="ECO:0000256" key="3">
    <source>
        <dbReference type="ARBA" id="ARBA00023002"/>
    </source>
</evidence>
<feature type="domain" description="FAD/NAD(P)-binding" evidence="4">
    <location>
        <begin position="26"/>
        <end position="327"/>
    </location>
</feature>
<proteinExistence type="inferred from homology"/>
<dbReference type="PANTHER" id="PTHR48105">
    <property type="entry name" value="THIOREDOXIN REDUCTASE 1-RELATED-RELATED"/>
    <property type="match status" value="1"/>
</dbReference>
<accession>A0A8H4XJR4</accession>
<keyword evidence="2" id="KW-0285">Flavoprotein</keyword>
<sequence length="345" mass="38105">MKIRYLLFPFALVAAVVPYNYPIFEYNVLVIGGGPAGLAAADDLAQQNFKVCLFDSGKHRVDAARTIRRFPLVFDKPRPPRVLRKIMHEALLNEPKVNLVEGKIIKIERTKPGPDGMFKVEIAASKKTTYLGKTVILAPGWEDEFPDIAGYEDAWSKVIFNDALSYGELDAGGRSSGILAVGDTAKVDVAMHLARLALGYTEKVVIFTNDNSNLADKLNKHIKDSASKALKKRIRVEDLRIERFAYRGEGPDKDMVVMFDKGGFSNQEFMIHWPKGRVNLDFIGELNLALTSGGLIKVDPGTMKTSEEGVYAIGDCVSHRKTIIRGFYTAQLAVEAIVVSEGAKI</sequence>
<dbReference type="AlphaFoldDB" id="A0A8H4XJR4"/>
<dbReference type="InterPro" id="IPR036188">
    <property type="entry name" value="FAD/NAD-bd_sf"/>
</dbReference>
<evidence type="ECO:0000256" key="1">
    <source>
        <dbReference type="ARBA" id="ARBA00009333"/>
    </source>
</evidence>
<dbReference type="Gene3D" id="3.50.50.60">
    <property type="entry name" value="FAD/NAD(P)-binding domain"/>
    <property type="match status" value="2"/>
</dbReference>
<organism evidence="5 6">
    <name type="scientific">Fusarium zealandicum</name>
    <dbReference type="NCBI Taxonomy" id="1053134"/>
    <lineage>
        <taxon>Eukaryota</taxon>
        <taxon>Fungi</taxon>
        <taxon>Dikarya</taxon>
        <taxon>Ascomycota</taxon>
        <taxon>Pezizomycotina</taxon>
        <taxon>Sordariomycetes</taxon>
        <taxon>Hypocreomycetidae</taxon>
        <taxon>Hypocreales</taxon>
        <taxon>Nectriaceae</taxon>
        <taxon>Fusarium</taxon>
        <taxon>Fusarium staphyleae species complex</taxon>
    </lineage>
</organism>
<evidence type="ECO:0000313" key="5">
    <source>
        <dbReference type="EMBL" id="KAF4977282.1"/>
    </source>
</evidence>